<evidence type="ECO:0000259" key="1">
    <source>
        <dbReference type="SMART" id="SM00966"/>
    </source>
</evidence>
<feature type="domain" description="SpoVT-AbrB" evidence="1">
    <location>
        <begin position="6"/>
        <end position="53"/>
    </location>
</feature>
<protein>
    <recommendedName>
        <fullName evidence="1">SpoVT-AbrB domain-containing protein</fullName>
    </recommendedName>
</protein>
<dbReference type="Proteomes" id="UP000176377">
    <property type="component" value="Unassembled WGS sequence"/>
</dbReference>
<organism evidence="2 3">
    <name type="scientific">Candidatus Kaiserbacteria bacterium RIFCSPHIGHO2_01_FULL_56_24</name>
    <dbReference type="NCBI Taxonomy" id="1798487"/>
    <lineage>
        <taxon>Bacteria</taxon>
        <taxon>Candidatus Kaiseribacteriota</taxon>
    </lineage>
</organism>
<dbReference type="SUPFAM" id="SSF89447">
    <property type="entry name" value="AbrB/MazE/MraZ-like"/>
    <property type="match status" value="1"/>
</dbReference>
<gene>
    <name evidence="2" type="ORF">A2765_03320</name>
</gene>
<dbReference type="Gene3D" id="2.10.260.10">
    <property type="match status" value="1"/>
</dbReference>
<dbReference type="AlphaFoldDB" id="A0A1F6DB53"/>
<accession>A0A1F6DB53</accession>
<proteinExistence type="predicted"/>
<dbReference type="InterPro" id="IPR007159">
    <property type="entry name" value="SpoVT-AbrB_dom"/>
</dbReference>
<dbReference type="GO" id="GO:0003677">
    <property type="term" value="F:DNA binding"/>
    <property type="evidence" value="ECO:0007669"/>
    <property type="project" value="InterPro"/>
</dbReference>
<dbReference type="EMBL" id="MFLA01000031">
    <property type="protein sequence ID" value="OGG58678.1"/>
    <property type="molecule type" value="Genomic_DNA"/>
</dbReference>
<reference evidence="2 3" key="1">
    <citation type="journal article" date="2016" name="Nat. Commun.">
        <title>Thousands of microbial genomes shed light on interconnected biogeochemical processes in an aquifer system.</title>
        <authorList>
            <person name="Anantharaman K."/>
            <person name="Brown C.T."/>
            <person name="Hug L.A."/>
            <person name="Sharon I."/>
            <person name="Castelle C.J."/>
            <person name="Probst A.J."/>
            <person name="Thomas B.C."/>
            <person name="Singh A."/>
            <person name="Wilkins M.J."/>
            <person name="Karaoz U."/>
            <person name="Brodie E.L."/>
            <person name="Williams K.H."/>
            <person name="Hubbard S.S."/>
            <person name="Banfield J.F."/>
        </authorList>
    </citation>
    <scope>NUCLEOTIDE SEQUENCE [LARGE SCALE GENOMIC DNA]</scope>
</reference>
<dbReference type="SMART" id="SM00966">
    <property type="entry name" value="SpoVT_AbrB"/>
    <property type="match status" value="1"/>
</dbReference>
<evidence type="ECO:0000313" key="2">
    <source>
        <dbReference type="EMBL" id="OGG58678.1"/>
    </source>
</evidence>
<name>A0A1F6DB53_9BACT</name>
<dbReference type="InterPro" id="IPR037914">
    <property type="entry name" value="SpoVT-AbrB_sf"/>
</dbReference>
<comment type="caution">
    <text evidence="2">The sequence shown here is derived from an EMBL/GenBank/DDBJ whole genome shotgun (WGS) entry which is preliminary data.</text>
</comment>
<sequence length="79" mass="8780">MTQKVLKVGSSAAVTISKKSLAELGIEIGDQVNVVTDAERQVVSIRPLKSESKRMTKITKLTLDFVNRYREDMEALANE</sequence>
<evidence type="ECO:0000313" key="3">
    <source>
        <dbReference type="Proteomes" id="UP000176377"/>
    </source>
</evidence>